<dbReference type="InterPro" id="IPR036390">
    <property type="entry name" value="WH_DNA-bd_sf"/>
</dbReference>
<proteinExistence type="predicted"/>
<dbReference type="Gene3D" id="1.10.10.10">
    <property type="entry name" value="Winged helix-like DNA-binding domain superfamily/Winged helix DNA-binding domain"/>
    <property type="match status" value="1"/>
</dbReference>
<evidence type="ECO:0000259" key="1">
    <source>
        <dbReference type="Pfam" id="PF19361"/>
    </source>
</evidence>
<dbReference type="PANTHER" id="PTHR43132:SF8">
    <property type="entry name" value="HTH-TYPE TRANSCRIPTIONAL REGULATOR KMTR"/>
    <property type="match status" value="1"/>
</dbReference>
<accession>A0ABP8UMY3</accession>
<dbReference type="RefSeq" id="WP_345438227.1">
    <property type="nucleotide sequence ID" value="NZ_BAABHK010000015.1"/>
</dbReference>
<dbReference type="PANTHER" id="PTHR43132">
    <property type="entry name" value="ARSENICAL RESISTANCE OPERON REPRESSOR ARSR-RELATED"/>
    <property type="match status" value="1"/>
</dbReference>
<keyword evidence="3" id="KW-1185">Reference proteome</keyword>
<dbReference type="InterPro" id="IPR045981">
    <property type="entry name" value="DUF5937"/>
</dbReference>
<protein>
    <submittedName>
        <fullName evidence="2">DUF5937 family protein</fullName>
    </submittedName>
</protein>
<dbReference type="InterPro" id="IPR036388">
    <property type="entry name" value="WH-like_DNA-bd_sf"/>
</dbReference>
<evidence type="ECO:0000313" key="2">
    <source>
        <dbReference type="EMBL" id="GAA4635263.1"/>
    </source>
</evidence>
<sequence>MAISLGFGPADLARCRFAYSPVFETLAAVRVATGPQGPGQHHRRWLEDARPRQRTLDLRPITLLQPRRGYTPDFLAPPPLAPSSDIDAELTRIAATPAPVVHEEIKMSLRETPGAEASELGRLLLGDPAEVLSFLTHLIRAAWRALVEPVWPRVRALLEADIAYRSRRLAEGGLDHLFADLNRTLHWTGDTLVRDPGGDEHVELAGRGVLLMPSVFKWEEAIVITQPPWQPTVSYPARGLGGLWQPVHGSPTAALERLLGRTRAALLAALEEPTSTTWLAHRHALAPSTVSEHIKVLRDAGLVVGERHRHEIRYRRTGIGSALARGGE</sequence>
<dbReference type="Pfam" id="PF12840">
    <property type="entry name" value="HTH_20"/>
    <property type="match status" value="1"/>
</dbReference>
<dbReference type="CDD" id="cd00090">
    <property type="entry name" value="HTH_ARSR"/>
    <property type="match status" value="1"/>
</dbReference>
<dbReference type="InterPro" id="IPR011991">
    <property type="entry name" value="ArsR-like_HTH"/>
</dbReference>
<dbReference type="EMBL" id="BAABHK010000015">
    <property type="protein sequence ID" value="GAA4635263.1"/>
    <property type="molecule type" value="Genomic_DNA"/>
</dbReference>
<reference evidence="3" key="1">
    <citation type="journal article" date="2019" name="Int. J. Syst. Evol. Microbiol.">
        <title>The Global Catalogue of Microorganisms (GCM) 10K type strain sequencing project: providing services to taxonomists for standard genome sequencing and annotation.</title>
        <authorList>
            <consortium name="The Broad Institute Genomics Platform"/>
            <consortium name="The Broad Institute Genome Sequencing Center for Infectious Disease"/>
            <person name="Wu L."/>
            <person name="Ma J."/>
        </authorList>
    </citation>
    <scope>NUCLEOTIDE SEQUENCE [LARGE SCALE GENOMIC DNA]</scope>
    <source>
        <strain evidence="3">JCM 17939</strain>
    </source>
</reference>
<gene>
    <name evidence="2" type="ORF">GCM10023196_080050</name>
</gene>
<dbReference type="InterPro" id="IPR051011">
    <property type="entry name" value="Metal_resp_trans_reg"/>
</dbReference>
<name>A0ABP8UMY3_9ACTN</name>
<dbReference type="Pfam" id="PF19361">
    <property type="entry name" value="DUF5937"/>
    <property type="match status" value="1"/>
</dbReference>
<evidence type="ECO:0000313" key="3">
    <source>
        <dbReference type="Proteomes" id="UP001501442"/>
    </source>
</evidence>
<organism evidence="2 3">
    <name type="scientific">Actinoallomurus vinaceus</name>
    <dbReference type="NCBI Taxonomy" id="1080074"/>
    <lineage>
        <taxon>Bacteria</taxon>
        <taxon>Bacillati</taxon>
        <taxon>Actinomycetota</taxon>
        <taxon>Actinomycetes</taxon>
        <taxon>Streptosporangiales</taxon>
        <taxon>Thermomonosporaceae</taxon>
        <taxon>Actinoallomurus</taxon>
    </lineage>
</organism>
<dbReference type="Proteomes" id="UP001501442">
    <property type="component" value="Unassembled WGS sequence"/>
</dbReference>
<feature type="domain" description="DUF5937" evidence="1">
    <location>
        <begin position="109"/>
        <end position="238"/>
    </location>
</feature>
<comment type="caution">
    <text evidence="2">The sequence shown here is derived from an EMBL/GenBank/DDBJ whole genome shotgun (WGS) entry which is preliminary data.</text>
</comment>
<dbReference type="SUPFAM" id="SSF46785">
    <property type="entry name" value="Winged helix' DNA-binding domain"/>
    <property type="match status" value="1"/>
</dbReference>